<evidence type="ECO:0000256" key="3">
    <source>
        <dbReference type="ARBA" id="ARBA00022801"/>
    </source>
</evidence>
<evidence type="ECO:0000313" key="10">
    <source>
        <dbReference type="Proteomes" id="UP000321497"/>
    </source>
</evidence>
<organism evidence="9 10">
    <name type="scientific">Aequorivita antarctica</name>
    <dbReference type="NCBI Taxonomy" id="153266"/>
    <lineage>
        <taxon>Bacteria</taxon>
        <taxon>Pseudomonadati</taxon>
        <taxon>Bacteroidota</taxon>
        <taxon>Flavobacteriia</taxon>
        <taxon>Flavobacteriales</taxon>
        <taxon>Flavobacteriaceae</taxon>
        <taxon>Aequorivita</taxon>
    </lineage>
</organism>
<feature type="active site" description="Charge relay system" evidence="5">
    <location>
        <position position="490"/>
    </location>
</feature>
<dbReference type="PRINTS" id="PR00723">
    <property type="entry name" value="SUBTILISIN"/>
</dbReference>
<dbReference type="AlphaFoldDB" id="A0A5C6YZT8"/>
<accession>A0A5C6YZT8</accession>
<dbReference type="PANTHER" id="PTHR42884:SF14">
    <property type="entry name" value="NEUROENDOCRINE CONVERTASE 1"/>
    <property type="match status" value="1"/>
</dbReference>
<dbReference type="RefSeq" id="WP_111844356.1">
    <property type="nucleotide sequence ID" value="NZ_VORT01000007.1"/>
</dbReference>
<dbReference type="PANTHER" id="PTHR42884">
    <property type="entry name" value="PROPROTEIN CONVERTASE SUBTILISIN/KEXIN-RELATED"/>
    <property type="match status" value="1"/>
</dbReference>
<dbReference type="InterPro" id="IPR026444">
    <property type="entry name" value="Secre_tail"/>
</dbReference>
<evidence type="ECO:0000256" key="4">
    <source>
        <dbReference type="ARBA" id="ARBA00022825"/>
    </source>
</evidence>
<evidence type="ECO:0000256" key="5">
    <source>
        <dbReference type="PROSITE-ProRule" id="PRU01240"/>
    </source>
</evidence>
<dbReference type="InterPro" id="IPR023828">
    <property type="entry name" value="Peptidase_S8_Ser-AS"/>
</dbReference>
<reference evidence="9 10" key="1">
    <citation type="submission" date="2019-08" db="EMBL/GenBank/DDBJ databases">
        <title>Genome of Aequorivita antarctica SW49 (type strain).</title>
        <authorList>
            <person name="Bowman J.P."/>
        </authorList>
    </citation>
    <scope>NUCLEOTIDE SEQUENCE [LARGE SCALE GENOMIC DNA]</scope>
    <source>
        <strain evidence="9 10">SW49</strain>
    </source>
</reference>
<dbReference type="NCBIfam" id="TIGR04183">
    <property type="entry name" value="Por_Secre_tail"/>
    <property type="match status" value="1"/>
</dbReference>
<evidence type="ECO:0000313" key="9">
    <source>
        <dbReference type="EMBL" id="TXD72735.1"/>
    </source>
</evidence>
<dbReference type="PROSITE" id="PS51892">
    <property type="entry name" value="SUBTILASE"/>
    <property type="match status" value="1"/>
</dbReference>
<comment type="similarity">
    <text evidence="5">Belongs to the peptidase S8 family.</text>
</comment>
<evidence type="ECO:0000259" key="7">
    <source>
        <dbReference type="Pfam" id="PF00082"/>
    </source>
</evidence>
<evidence type="ECO:0000256" key="6">
    <source>
        <dbReference type="SAM" id="SignalP"/>
    </source>
</evidence>
<feature type="chain" id="PRO_5023030210" evidence="6">
    <location>
        <begin position="25"/>
        <end position="985"/>
    </location>
</feature>
<keyword evidence="1 5" id="KW-0645">Protease</keyword>
<dbReference type="InterPro" id="IPR000209">
    <property type="entry name" value="Peptidase_S8/S53_dom"/>
</dbReference>
<feature type="signal peptide" evidence="6">
    <location>
        <begin position="1"/>
        <end position="24"/>
    </location>
</feature>
<keyword evidence="4 5" id="KW-0720">Serine protease</keyword>
<comment type="caution">
    <text evidence="9">The sequence shown here is derived from an EMBL/GenBank/DDBJ whole genome shotgun (WGS) entry which is preliminary data.</text>
</comment>
<dbReference type="GO" id="GO:0016020">
    <property type="term" value="C:membrane"/>
    <property type="evidence" value="ECO:0007669"/>
    <property type="project" value="TreeGrafter"/>
</dbReference>
<dbReference type="InterPro" id="IPR036852">
    <property type="entry name" value="Peptidase_S8/S53_dom_sf"/>
</dbReference>
<dbReference type="GO" id="GO:0004252">
    <property type="term" value="F:serine-type endopeptidase activity"/>
    <property type="evidence" value="ECO:0007669"/>
    <property type="project" value="UniProtKB-UniRule"/>
</dbReference>
<dbReference type="Gene3D" id="3.40.50.200">
    <property type="entry name" value="Peptidase S8/S53 domain"/>
    <property type="match status" value="1"/>
</dbReference>
<dbReference type="Pfam" id="PF00082">
    <property type="entry name" value="Peptidase_S8"/>
    <property type="match status" value="1"/>
</dbReference>
<dbReference type="EMBL" id="VORT01000007">
    <property type="protein sequence ID" value="TXD72735.1"/>
    <property type="molecule type" value="Genomic_DNA"/>
</dbReference>
<keyword evidence="10" id="KW-1185">Reference proteome</keyword>
<name>A0A5C6YZT8_9FLAO</name>
<protein>
    <submittedName>
        <fullName evidence="9">S8 family serine peptidase</fullName>
    </submittedName>
</protein>
<dbReference type="PROSITE" id="PS00138">
    <property type="entry name" value="SUBTILASE_SER"/>
    <property type="match status" value="1"/>
</dbReference>
<evidence type="ECO:0000256" key="2">
    <source>
        <dbReference type="ARBA" id="ARBA00022729"/>
    </source>
</evidence>
<dbReference type="SUPFAM" id="SSF52743">
    <property type="entry name" value="Subtilisin-like"/>
    <property type="match status" value="1"/>
</dbReference>
<keyword evidence="2 6" id="KW-0732">Signal</keyword>
<feature type="active site" description="Charge relay system" evidence="5">
    <location>
        <position position="314"/>
    </location>
</feature>
<dbReference type="InterPro" id="IPR015500">
    <property type="entry name" value="Peptidase_S8_subtilisin-rel"/>
</dbReference>
<proteinExistence type="inferred from homology"/>
<feature type="domain" description="Secretion system C-terminal sorting" evidence="8">
    <location>
        <begin position="914"/>
        <end position="981"/>
    </location>
</feature>
<gene>
    <name evidence="9" type="ORF">ESU54_10965</name>
</gene>
<evidence type="ECO:0000259" key="8">
    <source>
        <dbReference type="Pfam" id="PF18962"/>
    </source>
</evidence>
<feature type="domain" description="Peptidase S8/S53" evidence="7">
    <location>
        <begin position="273"/>
        <end position="551"/>
    </location>
</feature>
<evidence type="ECO:0000256" key="1">
    <source>
        <dbReference type="ARBA" id="ARBA00022670"/>
    </source>
</evidence>
<feature type="active site" description="Charge relay system" evidence="5">
    <location>
        <position position="280"/>
    </location>
</feature>
<dbReference type="GO" id="GO:0016485">
    <property type="term" value="P:protein processing"/>
    <property type="evidence" value="ECO:0007669"/>
    <property type="project" value="TreeGrafter"/>
</dbReference>
<keyword evidence="3 5" id="KW-0378">Hydrolase</keyword>
<dbReference type="Pfam" id="PF18962">
    <property type="entry name" value="Por_Secre_tail"/>
    <property type="match status" value="1"/>
</dbReference>
<sequence>MKKLKLLFSVLCILFFSLSGISQEKESDFYYYNGNKIFLEKNTQYLYVVTNSSLKTQAALEKNLDLINKVSKFKRDDVLQSLNKVSFGISANPENYSAEVELGNQPLDKSLYQTTVESIKNNRSVVFTAPYYYDTAGKKMALTQYFNVKLKNEGDIDVLMDYTSKTNTEIIGQNSFMPLWYTVGITPSSKVNAMSMANRFYESNLFENAEPNFMIELTQFGSAESLIEDLALPSMDTFFNNQWGLKNTGQYGGTSGIDINAESAWLDTKGSPAIKVAVFDEGYEQNHPDLLHNNYGTGYDSDSGTTPSVVWGSHATACAGIIGAQQDNNLGVTGVAPRTNLMSVSIRFSTTNYMKLANGINWSWQNGADIISNSWGGGSPSALFDNAITNAFTNGRDGLGTVIVFSSGNSNSSSIPYPINSNSNIISVGAMSMCGERKNPSSCDGENWWGSNYGNILDVVAPGVKIATTDRQGTAGYSTTDYVQNFNGTSSACPMVSGVAALILAENPCLSHTQVQDIIEQTSQKVRTDLYTYSTTGGRPNGTWNNQMGYGLVDAEAAVNLAQITAPPGSTAFDLYSQDRPDDTGLEPNTISTWFWGSEDMWVRQNLDGGLAHQNPEFKMYSPNGIYVKVRNKGTTTSDCATLKVYFARASTGLTWPTHFINNYAGPLLNGDIIGTAAIPSIPPNGTAIIEIPWYPPNPADYGSSGDHHFCLTSRIVSANDPMYNEVNYVNIGQNAYNNNNIIWKNVNVYNAILTDLPIHNVYIRGIDMENEMVNIRFIGNGMDDFDRVEKDFFELGVMEIEMDEELFRRMMDNGCLDGRGIEIIGENKVMITSSEAVFKNVPLRYEETFTLHNQFRVNEAIEPGKQLLLDVVQENANKGHYEGGERFVIINDKKQASKDAKVSVIPSPTFNIVPNPTQGMFNIVLDKKINGTYSVIDIYGNILHSGDIKDAEQISINMGTAPTGLYYVKVVSNEFNSIKTLLKK</sequence>
<dbReference type="Proteomes" id="UP000321497">
    <property type="component" value="Unassembled WGS sequence"/>
</dbReference>